<organism evidence="1 2">
    <name type="scientific">Dentiscutata erythropus</name>
    <dbReference type="NCBI Taxonomy" id="1348616"/>
    <lineage>
        <taxon>Eukaryota</taxon>
        <taxon>Fungi</taxon>
        <taxon>Fungi incertae sedis</taxon>
        <taxon>Mucoromycota</taxon>
        <taxon>Glomeromycotina</taxon>
        <taxon>Glomeromycetes</taxon>
        <taxon>Diversisporales</taxon>
        <taxon>Gigasporaceae</taxon>
        <taxon>Dentiscutata</taxon>
    </lineage>
</organism>
<dbReference type="EMBL" id="CAJVPY010000437">
    <property type="protein sequence ID" value="CAG8472838.1"/>
    <property type="molecule type" value="Genomic_DNA"/>
</dbReference>
<keyword evidence="2" id="KW-1185">Reference proteome</keyword>
<comment type="caution">
    <text evidence="1">The sequence shown here is derived from an EMBL/GenBank/DDBJ whole genome shotgun (WGS) entry which is preliminary data.</text>
</comment>
<proteinExistence type="predicted"/>
<dbReference type="AlphaFoldDB" id="A0A9N8W0H7"/>
<gene>
    <name evidence="1" type="ORF">DERYTH_LOCUS1543</name>
</gene>
<accession>A0A9N8W0H7</accession>
<evidence type="ECO:0000313" key="2">
    <source>
        <dbReference type="Proteomes" id="UP000789405"/>
    </source>
</evidence>
<reference evidence="1" key="1">
    <citation type="submission" date="2021-06" db="EMBL/GenBank/DDBJ databases">
        <authorList>
            <person name="Kallberg Y."/>
            <person name="Tangrot J."/>
            <person name="Rosling A."/>
        </authorList>
    </citation>
    <scope>NUCLEOTIDE SEQUENCE</scope>
    <source>
        <strain evidence="1">MA453B</strain>
    </source>
</reference>
<evidence type="ECO:0000313" key="1">
    <source>
        <dbReference type="EMBL" id="CAG8472838.1"/>
    </source>
</evidence>
<protein>
    <submittedName>
        <fullName evidence="1">17980_t:CDS:1</fullName>
    </submittedName>
</protein>
<dbReference type="Proteomes" id="UP000789405">
    <property type="component" value="Unassembled WGS sequence"/>
</dbReference>
<sequence>MEVDIIKVTVQYRFQPCEFRVPSFNLLQETNESPENGIMNQ</sequence>
<name>A0A9N8W0H7_9GLOM</name>